<feature type="transmembrane region" description="Helical" evidence="2">
    <location>
        <begin position="112"/>
        <end position="132"/>
    </location>
</feature>
<proteinExistence type="predicted"/>
<protein>
    <submittedName>
        <fullName evidence="3">Putative membrane protein</fullName>
    </submittedName>
</protein>
<feature type="compositionally biased region" description="Basic and acidic residues" evidence="1">
    <location>
        <begin position="250"/>
        <end position="260"/>
    </location>
</feature>
<name>A0A0S4M6J9_9BURK</name>
<dbReference type="EMBL" id="LN906597">
    <property type="protein sequence ID" value="CUT17894.1"/>
    <property type="molecule type" value="Genomic_DNA"/>
</dbReference>
<accession>A0A0S4M6J9</accession>
<organism evidence="3 4">
    <name type="scientific">Candidatus Ichthyocystis hellenicum</name>
    <dbReference type="NCBI Taxonomy" id="1561003"/>
    <lineage>
        <taxon>Bacteria</taxon>
        <taxon>Pseudomonadati</taxon>
        <taxon>Pseudomonadota</taxon>
        <taxon>Betaproteobacteria</taxon>
        <taxon>Burkholderiales</taxon>
        <taxon>Candidatus Ichthyocystis</taxon>
    </lineage>
</organism>
<evidence type="ECO:0000313" key="4">
    <source>
        <dbReference type="Proteomes" id="UP000198651"/>
    </source>
</evidence>
<keyword evidence="2" id="KW-1133">Transmembrane helix</keyword>
<sequence>MNKTTYGSISDATNCQSCAQNNTEISCDELLSALSDEEKVRTAILELGNGGSCYQRQAFADHDNSCSSLGIAEMHSESETLHTLVSIEAGSSTENLLDAETKSPKSSRCEKAISTITCLIFSLSLVSTIVGMSCVECQNFNGLYSRLCENNSSSDRLDPEGSFCTNLMERDNSCRKLESTLSELNLNLLDPNISIGMTLIGSLFSMLSMSAFLLHSSFRSKPTETKAETNNQNAAVENANQASNPQSEHSANKPETHQPK</sequence>
<keyword evidence="2" id="KW-0472">Membrane</keyword>
<feature type="region of interest" description="Disordered" evidence="1">
    <location>
        <begin position="222"/>
        <end position="260"/>
    </location>
</feature>
<keyword evidence="4" id="KW-1185">Reference proteome</keyword>
<dbReference type="RefSeq" id="WP_092343863.1">
    <property type="nucleotide sequence ID" value="NZ_LN906597.1"/>
</dbReference>
<gene>
    <name evidence="3" type="ORF">Ark11_1081</name>
</gene>
<evidence type="ECO:0000256" key="1">
    <source>
        <dbReference type="SAM" id="MobiDB-lite"/>
    </source>
</evidence>
<feature type="transmembrane region" description="Helical" evidence="2">
    <location>
        <begin position="193"/>
        <end position="214"/>
    </location>
</feature>
<dbReference type="OrthoDB" id="10009491at2"/>
<reference evidence="4" key="1">
    <citation type="submission" date="2015-11" db="EMBL/GenBank/DDBJ databases">
        <authorList>
            <person name="Seth-Smith H.M.B."/>
        </authorList>
    </citation>
    <scope>NUCLEOTIDE SEQUENCE [LARGE SCALE GENOMIC DNA]</scope>
    <source>
        <strain evidence="4">2013Ark11</strain>
    </source>
</reference>
<keyword evidence="2" id="KW-0812">Transmembrane</keyword>
<feature type="compositionally biased region" description="Low complexity" evidence="1">
    <location>
        <begin position="228"/>
        <end position="242"/>
    </location>
</feature>
<evidence type="ECO:0000256" key="2">
    <source>
        <dbReference type="SAM" id="Phobius"/>
    </source>
</evidence>
<evidence type="ECO:0000313" key="3">
    <source>
        <dbReference type="EMBL" id="CUT17894.1"/>
    </source>
</evidence>
<dbReference type="Proteomes" id="UP000198651">
    <property type="component" value="Chromosome I"/>
</dbReference>
<dbReference type="AlphaFoldDB" id="A0A0S4M6J9"/>